<dbReference type="AlphaFoldDB" id="A0A0C2FXX6"/>
<dbReference type="OrthoDB" id="5815052at2759"/>
<gene>
    <name evidence="1" type="ORF">ANCDUO_20213</name>
</gene>
<sequence length="83" mass="9183">ALSCQHLDEMANSVAAAGRLLVAKRPETETTVALRINTINSAMEQLRLRRCTSDSDTCSTYFSSGVMRNVRHKLKMTLEIAPT</sequence>
<dbReference type="EMBL" id="KN752259">
    <property type="protein sequence ID" value="KIH49711.1"/>
    <property type="molecule type" value="Genomic_DNA"/>
</dbReference>
<name>A0A0C2FXX6_9BILA</name>
<dbReference type="Proteomes" id="UP000054047">
    <property type="component" value="Unassembled WGS sequence"/>
</dbReference>
<protein>
    <submittedName>
        <fullName evidence="1">Uncharacterized protein</fullName>
    </submittedName>
</protein>
<evidence type="ECO:0000313" key="2">
    <source>
        <dbReference type="Proteomes" id="UP000054047"/>
    </source>
</evidence>
<organism evidence="1 2">
    <name type="scientific">Ancylostoma duodenale</name>
    <dbReference type="NCBI Taxonomy" id="51022"/>
    <lineage>
        <taxon>Eukaryota</taxon>
        <taxon>Metazoa</taxon>
        <taxon>Ecdysozoa</taxon>
        <taxon>Nematoda</taxon>
        <taxon>Chromadorea</taxon>
        <taxon>Rhabditida</taxon>
        <taxon>Rhabditina</taxon>
        <taxon>Rhabditomorpha</taxon>
        <taxon>Strongyloidea</taxon>
        <taxon>Ancylostomatidae</taxon>
        <taxon>Ancylostomatinae</taxon>
        <taxon>Ancylostoma</taxon>
    </lineage>
</organism>
<reference evidence="1 2" key="1">
    <citation type="submission" date="2013-12" db="EMBL/GenBank/DDBJ databases">
        <title>Draft genome of the parsitic nematode Ancylostoma duodenale.</title>
        <authorList>
            <person name="Mitreva M."/>
        </authorList>
    </citation>
    <scope>NUCLEOTIDE SEQUENCE [LARGE SCALE GENOMIC DNA]</scope>
    <source>
        <strain evidence="1 2">Zhejiang</strain>
    </source>
</reference>
<evidence type="ECO:0000313" key="1">
    <source>
        <dbReference type="EMBL" id="KIH49711.1"/>
    </source>
</evidence>
<accession>A0A0C2FXX6</accession>
<feature type="non-terminal residue" evidence="1">
    <location>
        <position position="1"/>
    </location>
</feature>
<proteinExistence type="predicted"/>
<keyword evidence="2" id="KW-1185">Reference proteome</keyword>